<name>A0ABQ5B3P1_9ASTR</name>
<gene>
    <name evidence="2" type="ORF">Tco_0842845</name>
</gene>
<accession>A0ABQ5B3P1</accession>
<keyword evidence="3" id="KW-1185">Reference proteome</keyword>
<feature type="region of interest" description="Disordered" evidence="1">
    <location>
        <begin position="1"/>
        <end position="107"/>
    </location>
</feature>
<dbReference type="EMBL" id="BQNB010012826">
    <property type="protein sequence ID" value="GJT08383.1"/>
    <property type="molecule type" value="Genomic_DNA"/>
</dbReference>
<feature type="compositionally biased region" description="Basic and acidic residues" evidence="1">
    <location>
        <begin position="43"/>
        <end position="54"/>
    </location>
</feature>
<organism evidence="2 3">
    <name type="scientific">Tanacetum coccineum</name>
    <dbReference type="NCBI Taxonomy" id="301880"/>
    <lineage>
        <taxon>Eukaryota</taxon>
        <taxon>Viridiplantae</taxon>
        <taxon>Streptophyta</taxon>
        <taxon>Embryophyta</taxon>
        <taxon>Tracheophyta</taxon>
        <taxon>Spermatophyta</taxon>
        <taxon>Magnoliopsida</taxon>
        <taxon>eudicotyledons</taxon>
        <taxon>Gunneridae</taxon>
        <taxon>Pentapetalae</taxon>
        <taxon>asterids</taxon>
        <taxon>campanulids</taxon>
        <taxon>Asterales</taxon>
        <taxon>Asteraceae</taxon>
        <taxon>Asteroideae</taxon>
        <taxon>Anthemideae</taxon>
        <taxon>Anthemidinae</taxon>
        <taxon>Tanacetum</taxon>
    </lineage>
</organism>
<reference evidence="2" key="2">
    <citation type="submission" date="2022-01" db="EMBL/GenBank/DDBJ databases">
        <authorList>
            <person name="Yamashiro T."/>
            <person name="Shiraishi A."/>
            <person name="Satake H."/>
            <person name="Nakayama K."/>
        </authorList>
    </citation>
    <scope>NUCLEOTIDE SEQUENCE</scope>
</reference>
<feature type="compositionally biased region" description="Basic and acidic residues" evidence="1">
    <location>
        <begin position="17"/>
        <end position="29"/>
    </location>
</feature>
<dbReference type="Proteomes" id="UP001151760">
    <property type="component" value="Unassembled WGS sequence"/>
</dbReference>
<protein>
    <submittedName>
        <fullName evidence="2">Uncharacterized protein</fullName>
    </submittedName>
</protein>
<proteinExistence type="predicted"/>
<sequence length="388" mass="45193">MRSRVTSSDPTKGIYSLKRDREDKDKDEDPPAGSDQRLKKQKTSKDAEPSRAEEPVFETADTEMPLNQGEGLGNTDDQPNVEAALKDDWFKKPKRPPTLDSDWNTTKTIDFRPPQTWISKIAKAEKPPTAFDELMSTPIDFSAYVLNNLKIENLTQEYLAVTDKLDWTNPEGHEYPFDLSKPLPLIKDQGRQVVPANYFFNNDLEYLKEDMVLSLWRLVKVAYDKYDMYLDEIIVRREDQQLYKFVEGDFPRLNLRDIEDMLLLLVQKNLSNMEIDDFFDLNAALCMFTRRVIILKRVEDLQLGFKSYQKKLNITRPETFRSDISSMTPYTAYNNPQGIIYQDKFQRNRLMRSNKLYKFCDDTLSSCWEIDCKRLNTGSITVKSGSIS</sequence>
<feature type="compositionally biased region" description="Polar residues" evidence="1">
    <location>
        <begin position="1"/>
        <end position="10"/>
    </location>
</feature>
<reference evidence="2" key="1">
    <citation type="journal article" date="2022" name="Int. J. Mol. Sci.">
        <title>Draft Genome of Tanacetum Coccineum: Genomic Comparison of Closely Related Tanacetum-Family Plants.</title>
        <authorList>
            <person name="Yamashiro T."/>
            <person name="Shiraishi A."/>
            <person name="Nakayama K."/>
            <person name="Satake H."/>
        </authorList>
    </citation>
    <scope>NUCLEOTIDE SEQUENCE</scope>
</reference>
<comment type="caution">
    <text evidence="2">The sequence shown here is derived from an EMBL/GenBank/DDBJ whole genome shotgun (WGS) entry which is preliminary data.</text>
</comment>
<evidence type="ECO:0000256" key="1">
    <source>
        <dbReference type="SAM" id="MobiDB-lite"/>
    </source>
</evidence>
<evidence type="ECO:0000313" key="3">
    <source>
        <dbReference type="Proteomes" id="UP001151760"/>
    </source>
</evidence>
<evidence type="ECO:0000313" key="2">
    <source>
        <dbReference type="EMBL" id="GJT08383.1"/>
    </source>
</evidence>